<accession>A0A0K2ULD0</accession>
<organism evidence="1">
    <name type="scientific">Lepeophtheirus salmonis</name>
    <name type="common">Salmon louse</name>
    <name type="synonym">Caligus salmonis</name>
    <dbReference type="NCBI Taxonomy" id="72036"/>
    <lineage>
        <taxon>Eukaryota</taxon>
        <taxon>Metazoa</taxon>
        <taxon>Ecdysozoa</taxon>
        <taxon>Arthropoda</taxon>
        <taxon>Crustacea</taxon>
        <taxon>Multicrustacea</taxon>
        <taxon>Hexanauplia</taxon>
        <taxon>Copepoda</taxon>
        <taxon>Siphonostomatoida</taxon>
        <taxon>Caligidae</taxon>
        <taxon>Lepeophtheirus</taxon>
    </lineage>
</organism>
<proteinExistence type="predicted"/>
<protein>
    <submittedName>
        <fullName evidence="1">Uncharacterized protein</fullName>
    </submittedName>
</protein>
<dbReference type="AlphaFoldDB" id="A0A0K2ULD0"/>
<dbReference type="EMBL" id="HACA01021524">
    <property type="protein sequence ID" value="CDW38885.1"/>
    <property type="molecule type" value="Transcribed_RNA"/>
</dbReference>
<name>A0A0K2ULD0_LEPSM</name>
<sequence length="23" mass="2921">MEELQMQEDESHCFSLYISFQYY</sequence>
<reference evidence="1" key="1">
    <citation type="submission" date="2014-05" db="EMBL/GenBank/DDBJ databases">
        <authorList>
            <person name="Chronopoulou M."/>
        </authorList>
    </citation>
    <scope>NUCLEOTIDE SEQUENCE</scope>
    <source>
        <tissue evidence="1">Whole organism</tissue>
    </source>
</reference>
<evidence type="ECO:0000313" key="1">
    <source>
        <dbReference type="EMBL" id="CDW38885.1"/>
    </source>
</evidence>